<dbReference type="PANTHER" id="PTHR45677">
    <property type="entry name" value="GLUTAMATE DECARBOXYLASE-RELATED"/>
    <property type="match status" value="1"/>
</dbReference>
<protein>
    <submittedName>
        <fullName evidence="8">L-2,4-diaminobutyrate decarboxylase</fullName>
    </submittedName>
</protein>
<dbReference type="InterPro" id="IPR002129">
    <property type="entry name" value="PyrdxlP-dep_de-COase"/>
</dbReference>
<dbReference type="GO" id="GO:0019752">
    <property type="term" value="P:carboxylic acid metabolic process"/>
    <property type="evidence" value="ECO:0007669"/>
    <property type="project" value="InterPro"/>
</dbReference>
<dbReference type="InterPro" id="IPR021115">
    <property type="entry name" value="Pyridoxal-P_BS"/>
</dbReference>
<accession>A0A510HLQ1</accession>
<keyword evidence="9" id="KW-1185">Reference proteome</keyword>
<evidence type="ECO:0000256" key="3">
    <source>
        <dbReference type="ARBA" id="ARBA00022793"/>
    </source>
</evidence>
<evidence type="ECO:0000256" key="4">
    <source>
        <dbReference type="ARBA" id="ARBA00022898"/>
    </source>
</evidence>
<evidence type="ECO:0000256" key="1">
    <source>
        <dbReference type="ARBA" id="ARBA00001933"/>
    </source>
</evidence>
<dbReference type="GO" id="GO:0006520">
    <property type="term" value="P:amino acid metabolic process"/>
    <property type="evidence" value="ECO:0007669"/>
    <property type="project" value="InterPro"/>
</dbReference>
<keyword evidence="3" id="KW-0210">Decarboxylase</keyword>
<organism evidence="8 9">
    <name type="scientific">Rubrobacter xylanophilus</name>
    <dbReference type="NCBI Taxonomy" id="49319"/>
    <lineage>
        <taxon>Bacteria</taxon>
        <taxon>Bacillati</taxon>
        <taxon>Actinomycetota</taxon>
        <taxon>Rubrobacteria</taxon>
        <taxon>Rubrobacterales</taxon>
        <taxon>Rubrobacteraceae</taxon>
        <taxon>Rubrobacter</taxon>
    </lineage>
</organism>
<reference evidence="8" key="1">
    <citation type="journal article" date="2019" name="Microbiol. Resour. Announc.">
        <title>Complete Genome Sequence of Rubrobacter xylanophilus Strain AA3-22, Isolated from Arima Onsen in Japan.</title>
        <authorList>
            <person name="Tomariguchi N."/>
            <person name="Miyazaki K."/>
        </authorList>
    </citation>
    <scope>NUCLEOTIDE SEQUENCE [LARGE SCALE GENOMIC DNA]</scope>
    <source>
        <strain evidence="8">AA3-22</strain>
    </source>
</reference>
<dbReference type="Gene3D" id="3.90.1150.10">
    <property type="entry name" value="Aspartate Aminotransferase, domain 1"/>
    <property type="match status" value="1"/>
</dbReference>
<keyword evidence="5 7" id="KW-0456">Lyase</keyword>
<evidence type="ECO:0000256" key="5">
    <source>
        <dbReference type="ARBA" id="ARBA00023239"/>
    </source>
</evidence>
<dbReference type="OrthoDB" id="3335676at2"/>
<evidence type="ECO:0000256" key="6">
    <source>
        <dbReference type="PIRSR" id="PIRSR602129-50"/>
    </source>
</evidence>
<dbReference type="AlphaFoldDB" id="A0A510HLQ1"/>
<dbReference type="InterPro" id="IPR015422">
    <property type="entry name" value="PyrdxlP-dep_Trfase_small"/>
</dbReference>
<comment type="similarity">
    <text evidence="2 7">Belongs to the group II decarboxylase family.</text>
</comment>
<dbReference type="SUPFAM" id="SSF53383">
    <property type="entry name" value="PLP-dependent transferases"/>
    <property type="match status" value="1"/>
</dbReference>
<sequence length="489" mass="52963">MNERVFLTGSPESAAAYREAMAAAGDVLLQHLGRPLPYSGATPGKLSNLLAGSEVCPEEGEDLSRVLRETGKTVVENCVRVAHPGCAAHLQCPPLVPALAAEAVISATNQSMDSWDQAPAATLLEERVVRWLCGLFGYRPGADGVFTSGGTQSNLMGLLPARDRFARERFGWSMRERGLPPEASRFRILCSEAAHFSVGRSAALLGLGERAVVPVETDAGRRMSPEALDRALQKLEEQELLPVALVATAGTTDFGSIDPLEELASRARELGLWLHVDAAYGGALALSERHRSKLAGIEDADSVAVDFHKGFYQPVSCAAFLVRRGEDLALIRTHADYLNPEGDDLPNLAGKSLQTTRRFDAFKLYVSLRALGRRRLAAMVERTVELAKAAAALVREQPGLELAARPQLGTVVFRYRPARMEEADRVNAGIRRELLLGGEAVVARTRVDGRVYLKLTLLNPLATPEDLRRLVETTVRTGKRLEGVCSTSA</sequence>
<dbReference type="Pfam" id="PF00282">
    <property type="entry name" value="Pyridoxal_deC"/>
    <property type="match status" value="1"/>
</dbReference>
<evidence type="ECO:0000256" key="7">
    <source>
        <dbReference type="RuleBase" id="RU000382"/>
    </source>
</evidence>
<comment type="cofactor">
    <cofactor evidence="1 6 7">
        <name>pyridoxal 5'-phosphate</name>
        <dbReference type="ChEBI" id="CHEBI:597326"/>
    </cofactor>
</comment>
<name>A0A510HLQ1_9ACTN</name>
<dbReference type="PROSITE" id="PS00392">
    <property type="entry name" value="DDC_GAD_HDC_YDC"/>
    <property type="match status" value="1"/>
</dbReference>
<dbReference type="Gene3D" id="3.40.640.10">
    <property type="entry name" value="Type I PLP-dependent aspartate aminotransferase-like (Major domain)"/>
    <property type="match status" value="1"/>
</dbReference>
<dbReference type="PANTHER" id="PTHR45677:SF8">
    <property type="entry name" value="CYSTEINE SULFINIC ACID DECARBOXYLASE"/>
    <property type="match status" value="1"/>
</dbReference>
<dbReference type="InterPro" id="IPR015421">
    <property type="entry name" value="PyrdxlP-dep_Trfase_major"/>
</dbReference>
<gene>
    <name evidence="8" type="ORF">RxyAA322_28050</name>
</gene>
<keyword evidence="4 6" id="KW-0663">Pyridoxal phosphate</keyword>
<dbReference type="GO" id="GO:0005737">
    <property type="term" value="C:cytoplasm"/>
    <property type="evidence" value="ECO:0007669"/>
    <property type="project" value="TreeGrafter"/>
</dbReference>
<evidence type="ECO:0000256" key="2">
    <source>
        <dbReference type="ARBA" id="ARBA00009533"/>
    </source>
</evidence>
<dbReference type="PRINTS" id="PR00800">
    <property type="entry name" value="YHDCRBOXLASE"/>
</dbReference>
<dbReference type="EMBL" id="AP019791">
    <property type="protein sequence ID" value="BBL80951.1"/>
    <property type="molecule type" value="Genomic_DNA"/>
</dbReference>
<feature type="modified residue" description="N6-(pyridoxal phosphate)lysine" evidence="6">
    <location>
        <position position="309"/>
    </location>
</feature>
<evidence type="ECO:0000313" key="8">
    <source>
        <dbReference type="EMBL" id="BBL80951.1"/>
    </source>
</evidence>
<proteinExistence type="inferred from homology"/>
<evidence type="ECO:0000313" key="9">
    <source>
        <dbReference type="Proteomes" id="UP000318065"/>
    </source>
</evidence>
<dbReference type="CDD" id="cd06450">
    <property type="entry name" value="DOPA_deC_like"/>
    <property type="match status" value="1"/>
</dbReference>
<dbReference type="Proteomes" id="UP000318065">
    <property type="component" value="Chromosome"/>
</dbReference>
<dbReference type="GO" id="GO:0030170">
    <property type="term" value="F:pyridoxal phosphate binding"/>
    <property type="evidence" value="ECO:0007669"/>
    <property type="project" value="InterPro"/>
</dbReference>
<dbReference type="GO" id="GO:0004058">
    <property type="term" value="F:aromatic-L-amino-acid decarboxylase activity"/>
    <property type="evidence" value="ECO:0007669"/>
    <property type="project" value="UniProtKB-ARBA"/>
</dbReference>
<dbReference type="InterPro" id="IPR010977">
    <property type="entry name" value="Aromatic_deC"/>
</dbReference>
<dbReference type="InterPro" id="IPR015424">
    <property type="entry name" value="PyrdxlP-dep_Trfase"/>
</dbReference>